<evidence type="ECO:0000256" key="5">
    <source>
        <dbReference type="ARBA" id="ARBA00022691"/>
    </source>
</evidence>
<feature type="binding site" evidence="9">
    <location>
        <begin position="397"/>
        <end position="399"/>
    </location>
    <ligand>
        <name>S-adenosyl-L-methionine</name>
        <dbReference type="ChEBI" id="CHEBI:59789"/>
    </ligand>
</feature>
<comment type="similarity">
    <text evidence="9">Belongs to the class I-like SAM-binding methyltransferase superfamily. TrmB family.</text>
</comment>
<keyword evidence="3 9" id="KW-0489">Methyltransferase</keyword>
<feature type="region of interest" description="Disordered" evidence="10">
    <location>
        <begin position="144"/>
        <end position="164"/>
    </location>
</feature>
<dbReference type="EMBL" id="ADAS02000579">
    <property type="protein sequence ID" value="OAV87118.1"/>
    <property type="molecule type" value="Genomic_DNA"/>
</dbReference>
<keyword evidence="2 9" id="KW-0820">tRNA-binding</keyword>
<comment type="subunit">
    <text evidence="9">Forms a complex with TRM82.</text>
</comment>
<dbReference type="VEuPathDB" id="FungiDB:PTTG_09815"/>
<feature type="active site" evidence="9">
    <location>
        <position position="317"/>
    </location>
</feature>
<dbReference type="SUPFAM" id="SSF53335">
    <property type="entry name" value="S-adenosyl-L-methionine-dependent methyltransferases"/>
    <property type="match status" value="1"/>
</dbReference>
<dbReference type="GO" id="GO:0000049">
    <property type="term" value="F:tRNA binding"/>
    <property type="evidence" value="ECO:0007669"/>
    <property type="project" value="UniProtKB-UniRule"/>
</dbReference>
<evidence type="ECO:0000313" key="13">
    <source>
        <dbReference type="Proteomes" id="UP000005240"/>
    </source>
</evidence>
<accession>A0A180G3E9</accession>
<feature type="compositionally biased region" description="Basic and acidic residues" evidence="10">
    <location>
        <begin position="155"/>
        <end position="164"/>
    </location>
</feature>
<evidence type="ECO:0000256" key="10">
    <source>
        <dbReference type="SAM" id="MobiDB-lite"/>
    </source>
</evidence>
<dbReference type="EnsemblFungi" id="PTTG_09815-t43_1">
    <property type="protein sequence ID" value="PTTG_09815-t43_1-p1"/>
    <property type="gene ID" value="PTTG_09815"/>
</dbReference>
<comment type="subcellular location">
    <subcellularLocation>
        <location evidence="9">Nucleus</location>
    </subcellularLocation>
</comment>
<evidence type="ECO:0000256" key="3">
    <source>
        <dbReference type="ARBA" id="ARBA00022603"/>
    </source>
</evidence>
<reference evidence="12" key="4">
    <citation type="submission" date="2025-05" db="UniProtKB">
        <authorList>
            <consortium name="EnsemblFungi"/>
        </authorList>
    </citation>
    <scope>IDENTIFICATION</scope>
    <source>
        <strain evidence="12">isolate 1-1 / race 1 (BBBD)</strain>
    </source>
</reference>
<keyword evidence="4 9" id="KW-0808">Transferase</keyword>
<feature type="compositionally biased region" description="Polar residues" evidence="10">
    <location>
        <begin position="144"/>
        <end position="153"/>
    </location>
</feature>
<evidence type="ECO:0000313" key="11">
    <source>
        <dbReference type="EMBL" id="OAV87118.1"/>
    </source>
</evidence>
<dbReference type="GO" id="GO:0043527">
    <property type="term" value="C:tRNA methyltransferase complex"/>
    <property type="evidence" value="ECO:0007669"/>
    <property type="project" value="TreeGrafter"/>
</dbReference>
<sequence length="429" mass="49255">MLTQRDESFVADLVPRTWCRPGVKIMPCFPSARELQLDINSPITTSKLFAISRLVCSSLLFARLRMGANHKKRNFSAVDTSNQPVKASKMDQSSEPAKEKLPHIMPRKRFYRQRAHANPFSDHNLDYPARPEEMDWSKHYPQFFRSQNSNSTDQQDEKAGTDRDSKKVVEFADVGCGFGGLLIAMAPLFPEKLMLGLEIRPHVCQYVEDKILALRAQQKIIQQQNSSGVEGAEFVFELPSLPKQMPKFVKDIHQDQVASQVPNEPAPDDELDDEAPIWVPKPGRFENVSVIRANAMKFSPNFFYKHQLSKMFFLFPDPHFKARKHKARIISPTLLSEYGYILKPNGIIYTITDVKDLNVWMVKHLTEHPLFKPIEAEELIKADPLEDQLIKSIYNLTEEGKKVTRNKGDKFLAIFRRISEEEEQSLLLS</sequence>
<dbReference type="InterPro" id="IPR003358">
    <property type="entry name" value="tRNA_(Gua-N-7)_MeTrfase_Trmb"/>
</dbReference>
<feature type="binding site" evidence="9">
    <location>
        <position position="175"/>
    </location>
    <ligand>
        <name>S-adenosyl-L-methionine</name>
        <dbReference type="ChEBI" id="CHEBI:59789"/>
    </ligand>
</feature>
<dbReference type="AlphaFoldDB" id="A0A180G3E9"/>
<dbReference type="PROSITE" id="PS51625">
    <property type="entry name" value="SAM_MT_TRMB"/>
    <property type="match status" value="1"/>
</dbReference>
<dbReference type="GO" id="GO:0005634">
    <property type="term" value="C:nucleus"/>
    <property type="evidence" value="ECO:0007669"/>
    <property type="project" value="UniProtKB-SubCell"/>
</dbReference>
<keyword evidence="6 9" id="KW-0819">tRNA processing</keyword>
<dbReference type="UniPathway" id="UPA00989"/>
<dbReference type="PANTHER" id="PTHR23417">
    <property type="entry name" value="3-DEOXY-D-MANNO-OCTULOSONIC-ACID TRANSFERASE/TRNA GUANINE-N 7 - -METHYLTRANSFERASE"/>
    <property type="match status" value="1"/>
</dbReference>
<dbReference type="GO" id="GO:0008176">
    <property type="term" value="F:tRNA (guanine(46)-N7)-methyltransferase activity"/>
    <property type="evidence" value="ECO:0007669"/>
    <property type="project" value="UniProtKB-UniRule"/>
</dbReference>
<name>A0A180G3E9_PUCT1</name>
<feature type="binding site" evidence="9">
    <location>
        <begin position="294"/>
        <end position="295"/>
    </location>
    <ligand>
        <name>S-adenosyl-L-methionine</name>
        <dbReference type="ChEBI" id="CHEBI:59789"/>
    </ligand>
</feature>
<dbReference type="HAMAP" id="MF_03055">
    <property type="entry name" value="tRNA_methyltr_TrmB_euk"/>
    <property type="match status" value="1"/>
</dbReference>
<organism evidence="11">
    <name type="scientific">Puccinia triticina (isolate 1-1 / race 1 (BBBD))</name>
    <name type="common">Brown leaf rust fungus</name>
    <dbReference type="NCBI Taxonomy" id="630390"/>
    <lineage>
        <taxon>Eukaryota</taxon>
        <taxon>Fungi</taxon>
        <taxon>Dikarya</taxon>
        <taxon>Basidiomycota</taxon>
        <taxon>Pucciniomycotina</taxon>
        <taxon>Pucciniomycetes</taxon>
        <taxon>Pucciniales</taxon>
        <taxon>Pucciniaceae</taxon>
        <taxon>Puccinia</taxon>
    </lineage>
</organism>
<feature type="binding site" evidence="9">
    <location>
        <begin position="198"/>
        <end position="199"/>
    </location>
    <ligand>
        <name>S-adenosyl-L-methionine</name>
        <dbReference type="ChEBI" id="CHEBI:59789"/>
    </ligand>
</feature>
<evidence type="ECO:0000256" key="7">
    <source>
        <dbReference type="ARBA" id="ARBA00022884"/>
    </source>
</evidence>
<comment type="function">
    <text evidence="9">Catalyzes the formation of N(7)-methylguanine at position 46 (m7G46) in tRNA.</text>
</comment>
<reference evidence="11" key="1">
    <citation type="submission" date="2009-11" db="EMBL/GenBank/DDBJ databases">
        <authorList>
            <consortium name="The Broad Institute Genome Sequencing Platform"/>
            <person name="Ward D."/>
            <person name="Feldgarden M."/>
            <person name="Earl A."/>
            <person name="Young S.K."/>
            <person name="Zeng Q."/>
            <person name="Koehrsen M."/>
            <person name="Alvarado L."/>
            <person name="Berlin A."/>
            <person name="Bochicchio J."/>
            <person name="Borenstein D."/>
            <person name="Chapman S.B."/>
            <person name="Chen Z."/>
            <person name="Engels R."/>
            <person name="Freedman E."/>
            <person name="Gellesch M."/>
            <person name="Goldberg J."/>
            <person name="Griggs A."/>
            <person name="Gujja S."/>
            <person name="Heilman E."/>
            <person name="Heiman D."/>
            <person name="Hepburn T."/>
            <person name="Howarth C."/>
            <person name="Jen D."/>
            <person name="Larson L."/>
            <person name="Lewis B."/>
            <person name="Mehta T."/>
            <person name="Park D."/>
            <person name="Pearson M."/>
            <person name="Roberts A."/>
            <person name="Saif S."/>
            <person name="Shea T."/>
            <person name="Shenoy N."/>
            <person name="Sisk P."/>
            <person name="Stolte C."/>
            <person name="Sykes S."/>
            <person name="Thomson T."/>
            <person name="Walk T."/>
            <person name="White J."/>
            <person name="Yandava C."/>
            <person name="Izard J."/>
            <person name="Baranova O.V."/>
            <person name="Blanton J.M."/>
            <person name="Tanner A.C."/>
            <person name="Dewhirst F.E."/>
            <person name="Haas B."/>
            <person name="Nusbaum C."/>
            <person name="Birren B."/>
        </authorList>
    </citation>
    <scope>NUCLEOTIDE SEQUENCE [LARGE SCALE GENOMIC DNA]</scope>
    <source>
        <strain evidence="11">1-1 BBBD Race 1</strain>
    </source>
</reference>
<keyword evidence="8 9" id="KW-0539">Nucleus</keyword>
<feature type="binding site" evidence="9">
    <location>
        <position position="314"/>
    </location>
    <ligand>
        <name>S-adenosyl-L-methionine</name>
        <dbReference type="ChEBI" id="CHEBI:59789"/>
    </ligand>
</feature>
<comment type="pathway">
    <text evidence="9">tRNA modification; N(7)-methylguanine-tRNA biosynthesis.</text>
</comment>
<evidence type="ECO:0000256" key="1">
    <source>
        <dbReference type="ARBA" id="ARBA00000142"/>
    </source>
</evidence>
<evidence type="ECO:0000256" key="6">
    <source>
        <dbReference type="ARBA" id="ARBA00022694"/>
    </source>
</evidence>
<gene>
    <name evidence="9" type="primary">TRM8</name>
    <name evidence="11" type="ORF">PTTG_09815</name>
</gene>
<keyword evidence="5 9" id="KW-0949">S-adenosyl-L-methionine</keyword>
<comment type="catalytic activity">
    <reaction evidence="1 9">
        <text>guanosine(46) in tRNA + S-adenosyl-L-methionine = N(7)-methylguanosine(46) in tRNA + S-adenosyl-L-homocysteine</text>
        <dbReference type="Rhea" id="RHEA:42708"/>
        <dbReference type="Rhea" id="RHEA-COMP:10188"/>
        <dbReference type="Rhea" id="RHEA-COMP:10189"/>
        <dbReference type="ChEBI" id="CHEBI:57856"/>
        <dbReference type="ChEBI" id="CHEBI:59789"/>
        <dbReference type="ChEBI" id="CHEBI:74269"/>
        <dbReference type="ChEBI" id="CHEBI:74480"/>
        <dbReference type="EC" id="2.1.1.33"/>
    </reaction>
</comment>
<keyword evidence="7 9" id="KW-0694">RNA-binding</keyword>
<evidence type="ECO:0000313" key="12">
    <source>
        <dbReference type="EnsemblFungi" id="PTTG_09815-t43_1-p1"/>
    </source>
</evidence>
<dbReference type="NCBIfam" id="TIGR00091">
    <property type="entry name" value="tRNA (guanosine(46)-N7)-methyltransferase TrmB"/>
    <property type="match status" value="1"/>
</dbReference>
<protein>
    <recommendedName>
        <fullName evidence="9">tRNA (guanine-N(7)-)-methyltransferase</fullName>
        <ecNumber evidence="9">2.1.1.33</ecNumber>
    </recommendedName>
    <alternativeName>
        <fullName evidence="9">Transfer RNA methyltransferase 8</fullName>
    </alternativeName>
    <alternativeName>
        <fullName evidence="9">tRNA (guanine(46)-N(7))-methyltransferase</fullName>
    </alternativeName>
    <alternativeName>
        <fullName evidence="9">tRNA(m7G46)-methyltransferase</fullName>
    </alternativeName>
</protein>
<feature type="region of interest" description="Disordered" evidence="10">
    <location>
        <begin position="76"/>
        <end position="99"/>
    </location>
</feature>
<reference evidence="11" key="2">
    <citation type="submission" date="2016-05" db="EMBL/GenBank/DDBJ databases">
        <title>Comparative analysis highlights variable genome content of wheat rusts and divergence of the mating loci.</title>
        <authorList>
            <person name="Cuomo C.A."/>
            <person name="Bakkeren G."/>
            <person name="Szabo L."/>
            <person name="Khalil H."/>
            <person name="Joly D."/>
            <person name="Goldberg J."/>
            <person name="Young S."/>
            <person name="Zeng Q."/>
            <person name="Fellers J."/>
        </authorList>
    </citation>
    <scope>NUCLEOTIDE SEQUENCE [LARGE SCALE GENOMIC DNA]</scope>
    <source>
        <strain evidence="11">1-1 BBBD Race 1</strain>
    </source>
</reference>
<dbReference type="EC" id="2.1.1.33" evidence="9"/>
<feature type="compositionally biased region" description="Polar residues" evidence="10">
    <location>
        <begin position="77"/>
        <end position="95"/>
    </location>
</feature>
<dbReference type="InterPro" id="IPR025763">
    <property type="entry name" value="Trm8_euk"/>
</dbReference>
<dbReference type="OrthoDB" id="47276at2759"/>
<dbReference type="Proteomes" id="UP000005240">
    <property type="component" value="Unassembled WGS sequence"/>
</dbReference>
<reference evidence="12 13" key="3">
    <citation type="journal article" date="2017" name="G3 (Bethesda)">
        <title>Comparative analysis highlights variable genome content of wheat rusts and divergence of the mating loci.</title>
        <authorList>
            <person name="Cuomo C.A."/>
            <person name="Bakkeren G."/>
            <person name="Khalil H.B."/>
            <person name="Panwar V."/>
            <person name="Joly D."/>
            <person name="Linning R."/>
            <person name="Sakthikumar S."/>
            <person name="Song X."/>
            <person name="Adiconis X."/>
            <person name="Fan L."/>
            <person name="Goldberg J.M."/>
            <person name="Levin J.Z."/>
            <person name="Young S."/>
            <person name="Zeng Q."/>
            <person name="Anikster Y."/>
            <person name="Bruce M."/>
            <person name="Wang M."/>
            <person name="Yin C."/>
            <person name="McCallum B."/>
            <person name="Szabo L.J."/>
            <person name="Hulbert S."/>
            <person name="Chen X."/>
            <person name="Fellers J.P."/>
        </authorList>
    </citation>
    <scope>NUCLEOTIDE SEQUENCE</scope>
    <source>
        <strain evidence="12">isolate 1-1 / race 1 (BBBD)</strain>
        <strain evidence="13">Isolate 1-1 / race 1 (BBBD)</strain>
    </source>
</reference>
<evidence type="ECO:0000256" key="2">
    <source>
        <dbReference type="ARBA" id="ARBA00022555"/>
    </source>
</evidence>
<dbReference type="Gene3D" id="3.40.50.150">
    <property type="entry name" value="Vaccinia Virus protein VP39"/>
    <property type="match status" value="1"/>
</dbReference>
<dbReference type="InterPro" id="IPR029063">
    <property type="entry name" value="SAM-dependent_MTases_sf"/>
</dbReference>
<dbReference type="Pfam" id="PF02390">
    <property type="entry name" value="Methyltransf_4"/>
    <property type="match status" value="2"/>
</dbReference>
<proteinExistence type="inferred from homology"/>
<evidence type="ECO:0000256" key="4">
    <source>
        <dbReference type="ARBA" id="ARBA00022679"/>
    </source>
</evidence>
<keyword evidence="13" id="KW-1185">Reference proteome</keyword>
<dbReference type="PANTHER" id="PTHR23417:SF16">
    <property type="entry name" value="TRNA (GUANINE-N(7)-)-METHYLTRANSFERASE"/>
    <property type="match status" value="1"/>
</dbReference>
<evidence type="ECO:0000256" key="9">
    <source>
        <dbReference type="HAMAP-Rule" id="MF_03055"/>
    </source>
</evidence>
<evidence type="ECO:0000256" key="8">
    <source>
        <dbReference type="ARBA" id="ARBA00023242"/>
    </source>
</evidence>